<evidence type="ECO:0000313" key="4">
    <source>
        <dbReference type="Proteomes" id="UP000298493"/>
    </source>
</evidence>
<dbReference type="AlphaFoldDB" id="A0A4Z1NP41"/>
<feature type="chain" id="PRO_5021483650" description="TNT domain-containing protein" evidence="1">
    <location>
        <begin position="20"/>
        <end position="226"/>
    </location>
</feature>
<evidence type="ECO:0000256" key="1">
    <source>
        <dbReference type="SAM" id="SignalP"/>
    </source>
</evidence>
<proteinExistence type="predicted"/>
<dbReference type="InterPro" id="IPR053024">
    <property type="entry name" value="Fungal_surface_NADase"/>
</dbReference>
<dbReference type="EMBL" id="SNSC02000019">
    <property type="protein sequence ID" value="TID15996.1"/>
    <property type="molecule type" value="Genomic_DNA"/>
</dbReference>
<accession>A0A4Z1NP41</accession>
<feature type="domain" description="TNT" evidence="2">
    <location>
        <begin position="123"/>
        <end position="216"/>
    </location>
</feature>
<dbReference type="Pfam" id="PF14021">
    <property type="entry name" value="TNT"/>
    <property type="match status" value="1"/>
</dbReference>
<dbReference type="PANTHER" id="PTHR42059:SF1">
    <property type="entry name" value="TNT DOMAIN-CONTAINING PROTEIN"/>
    <property type="match status" value="1"/>
</dbReference>
<evidence type="ECO:0000259" key="2">
    <source>
        <dbReference type="Pfam" id="PF14021"/>
    </source>
</evidence>
<dbReference type="Proteomes" id="UP000298493">
    <property type="component" value="Unassembled WGS sequence"/>
</dbReference>
<keyword evidence="4" id="KW-1185">Reference proteome</keyword>
<comment type="caution">
    <text evidence="3">The sequence shown here is derived from an EMBL/GenBank/DDBJ whole genome shotgun (WGS) entry which is preliminary data.</text>
</comment>
<name>A0A4Z1NP41_9PEZI</name>
<sequence length="226" mass="24232">MLLILNILVASILGRSSSASPVNLRDITTGPSRCPDFCAGTNATSDSNIYVCGDPRLGPWAIPTALPLTVIAGKVSNYHRFAGLCPGKFLAKYTAPETGLYVYPPFDGFQLSASGQPIKADMELEPGLLLDRFGSEYGLFLGAAGAPYSERSLPPSNLNAMPNDPYPFNYHRYEVAKPFLVIAGPIAGAFGQQGLGTQFVVPETILSLVNGGFLTRLNLPRKSDRY</sequence>
<dbReference type="PANTHER" id="PTHR42059">
    <property type="entry name" value="TNT DOMAIN-CONTAINING PROTEIN"/>
    <property type="match status" value="1"/>
</dbReference>
<gene>
    <name evidence="3" type="ORF">E6O75_ATG09054</name>
</gene>
<reference evidence="3 4" key="1">
    <citation type="submission" date="2019-04" db="EMBL/GenBank/DDBJ databases">
        <title>High contiguity whole genome sequence and gene annotation resource for two Venturia nashicola isolates.</title>
        <authorList>
            <person name="Prokchorchik M."/>
            <person name="Won K."/>
            <person name="Lee Y."/>
            <person name="Choi E.D."/>
            <person name="Segonzac C."/>
            <person name="Sohn K.H."/>
        </authorList>
    </citation>
    <scope>NUCLEOTIDE SEQUENCE [LARGE SCALE GENOMIC DNA]</scope>
    <source>
        <strain evidence="3 4">PRI2</strain>
    </source>
</reference>
<organism evidence="3 4">
    <name type="scientific">Venturia nashicola</name>
    <dbReference type="NCBI Taxonomy" id="86259"/>
    <lineage>
        <taxon>Eukaryota</taxon>
        <taxon>Fungi</taxon>
        <taxon>Dikarya</taxon>
        <taxon>Ascomycota</taxon>
        <taxon>Pezizomycotina</taxon>
        <taxon>Dothideomycetes</taxon>
        <taxon>Pleosporomycetidae</taxon>
        <taxon>Venturiales</taxon>
        <taxon>Venturiaceae</taxon>
        <taxon>Venturia</taxon>
    </lineage>
</organism>
<dbReference type="GO" id="GO:0050135">
    <property type="term" value="F:NADP+ nucleosidase activity"/>
    <property type="evidence" value="ECO:0007669"/>
    <property type="project" value="InterPro"/>
</dbReference>
<protein>
    <recommendedName>
        <fullName evidence="2">TNT domain-containing protein</fullName>
    </recommendedName>
</protein>
<keyword evidence="1" id="KW-0732">Signal</keyword>
<feature type="signal peptide" evidence="1">
    <location>
        <begin position="1"/>
        <end position="19"/>
    </location>
</feature>
<evidence type="ECO:0000313" key="3">
    <source>
        <dbReference type="EMBL" id="TID15996.1"/>
    </source>
</evidence>
<dbReference type="InterPro" id="IPR025331">
    <property type="entry name" value="TNT"/>
</dbReference>